<dbReference type="SUPFAM" id="SSF51445">
    <property type="entry name" value="(Trans)glycosidases"/>
    <property type="match status" value="1"/>
</dbReference>
<dbReference type="InterPro" id="IPR006047">
    <property type="entry name" value="GH13_cat_dom"/>
</dbReference>
<dbReference type="GO" id="GO:0004556">
    <property type="term" value="F:alpha-amylase activity"/>
    <property type="evidence" value="ECO:0007669"/>
    <property type="project" value="TreeGrafter"/>
</dbReference>
<dbReference type="FunFam" id="2.60.40.1180:FF:000007">
    <property type="entry name" value="Sucrose isomerase"/>
    <property type="match status" value="1"/>
</dbReference>
<dbReference type="InterPro" id="IPR013780">
    <property type="entry name" value="Glyco_hydro_b"/>
</dbReference>
<evidence type="ECO:0000256" key="3">
    <source>
        <dbReference type="ARBA" id="ARBA00023295"/>
    </source>
</evidence>
<evidence type="ECO:0000256" key="1">
    <source>
        <dbReference type="ARBA" id="ARBA00008061"/>
    </source>
</evidence>
<dbReference type="Gene3D" id="3.90.400.10">
    <property type="entry name" value="Oligo-1,6-glucosidase, Domain 2"/>
    <property type="match status" value="1"/>
</dbReference>
<dbReference type="InterPro" id="IPR017853">
    <property type="entry name" value="GH"/>
</dbReference>
<dbReference type="Gene3D" id="2.60.40.1180">
    <property type="entry name" value="Golgi alpha-mannosidase II"/>
    <property type="match status" value="1"/>
</dbReference>
<evidence type="ECO:0000313" key="6">
    <source>
        <dbReference type="Proteomes" id="UP000187417"/>
    </source>
</evidence>
<dbReference type="SUPFAM" id="SSF51011">
    <property type="entry name" value="Glycosyl hydrolase domain"/>
    <property type="match status" value="1"/>
</dbReference>
<dbReference type="AlphaFoldDB" id="A0A1Q6FAS5"/>
<evidence type="ECO:0000256" key="2">
    <source>
        <dbReference type="ARBA" id="ARBA00022801"/>
    </source>
</evidence>
<dbReference type="FunFam" id="3.20.20.80:FF:000064">
    <property type="entry name" value="Oligo-1,6-glucosidase"/>
    <property type="match status" value="2"/>
</dbReference>
<dbReference type="Proteomes" id="UP000187417">
    <property type="component" value="Unassembled WGS sequence"/>
</dbReference>
<dbReference type="EMBL" id="MNQH01000003">
    <property type="protein sequence ID" value="OKY95955.1"/>
    <property type="molecule type" value="Genomic_DNA"/>
</dbReference>
<comment type="caution">
    <text evidence="5">The sequence shown here is derived from an EMBL/GenBank/DDBJ whole genome shotgun (WGS) entry which is preliminary data.</text>
</comment>
<protein>
    <submittedName>
        <fullName evidence="5">Alpha-glucosidase</fullName>
    </submittedName>
</protein>
<dbReference type="GO" id="GO:0009313">
    <property type="term" value="P:oligosaccharide catabolic process"/>
    <property type="evidence" value="ECO:0007669"/>
    <property type="project" value="TreeGrafter"/>
</dbReference>
<reference evidence="5 6" key="1">
    <citation type="journal article" date="2016" name="Nat. Biotechnol.">
        <title>Measurement of bacterial replication rates in microbial communities.</title>
        <authorList>
            <person name="Brown C.T."/>
            <person name="Olm M.R."/>
            <person name="Thomas B.C."/>
            <person name="Banfield J.F."/>
        </authorList>
    </citation>
    <scope>NUCLEOTIDE SEQUENCE [LARGE SCALE GENOMIC DNA]</scope>
    <source>
        <strain evidence="5">CAG:67_53_122</strain>
    </source>
</reference>
<dbReference type="Gene3D" id="3.20.20.80">
    <property type="entry name" value="Glycosidases"/>
    <property type="match status" value="1"/>
</dbReference>
<dbReference type="RefSeq" id="WP_217726483.1">
    <property type="nucleotide sequence ID" value="NZ_BAAFLA010000011.1"/>
</dbReference>
<dbReference type="CDD" id="cd11333">
    <property type="entry name" value="AmyAc_SI_OligoGlu_DGase"/>
    <property type="match status" value="1"/>
</dbReference>
<dbReference type="Pfam" id="PF16657">
    <property type="entry name" value="Malt_amylase_C"/>
    <property type="match status" value="1"/>
</dbReference>
<evidence type="ECO:0000259" key="4">
    <source>
        <dbReference type="SMART" id="SM00642"/>
    </source>
</evidence>
<accession>A0A1Q6FAS5</accession>
<dbReference type="PANTHER" id="PTHR10357:SF179">
    <property type="entry name" value="NEUTRAL AND BASIC AMINO ACID TRANSPORT PROTEIN RBAT"/>
    <property type="match status" value="1"/>
</dbReference>
<name>A0A1Q6FAS5_9BACT</name>
<proteinExistence type="inferred from homology"/>
<dbReference type="InterPro" id="IPR045857">
    <property type="entry name" value="O16G_dom_2"/>
</dbReference>
<dbReference type="STRING" id="28117.BHV66_03110"/>
<evidence type="ECO:0000313" key="5">
    <source>
        <dbReference type="EMBL" id="OKY95955.1"/>
    </source>
</evidence>
<comment type="similarity">
    <text evidence="1">Belongs to the glycosyl hydrolase 13 family.</text>
</comment>
<gene>
    <name evidence="5" type="ORF">BHV66_03110</name>
</gene>
<sequence length="568" mass="66414">MPIFTPPSPALQKAWWKETIVYQIYPRSFKDSNDDGIGDLNGITEKLDYLHGLGIETLWLNPIFASPNADNGYDISDYRQIMPDFGTMEDFDRLLKETHARGMRLLLDLVLNHTSDQHPWFREARTSRENPYYDYYLWWPEEQGHPPYRKSHFDEKGDAWCYNAPTRSYYLHYFARQQPDLNWQSPKVRAEIYDILRFWLDKGVDGFRLDSIPYIAKDTSFPEIDLRKYPDVFPYYSLGPHLHDYLHEMNREVFSRYDCTTVGEGSKTAPEEGWKFIAPERQELDMLYHFGAADIRNETEADDPATGIPYSLLALKRMYAEWDAAVGDGWPTIYLGNHDQPRMVSRFGSDAPEWRDLSAKMLTMFLLTMRGTPYWLAGDELGMTNIRFTRIEEYDDIDTRNHYRKLLREGGDTEQFLREQQEIGRDNARTPYQWDGTLYAGFSTAKPWLRVNPNHTEVNAARELCDPDSVLNFFRRVVTLRKEHPDLVYGSFRLVDADNPQVFAYLREGTGRNYLTVLNFSPKAARFDPKTDLTEAMPLLHNYPAPPIAEKEGPIELRPYEGILYRLA</sequence>
<dbReference type="InterPro" id="IPR032091">
    <property type="entry name" value="Malt_amylase-like_C"/>
</dbReference>
<dbReference type="SMART" id="SM00642">
    <property type="entry name" value="Aamy"/>
    <property type="match status" value="1"/>
</dbReference>
<feature type="domain" description="Glycosyl hydrolase family 13 catalytic" evidence="4">
    <location>
        <begin position="23"/>
        <end position="429"/>
    </location>
</feature>
<organism evidence="5 6">
    <name type="scientific">Alistipes putredinis</name>
    <dbReference type="NCBI Taxonomy" id="28117"/>
    <lineage>
        <taxon>Bacteria</taxon>
        <taxon>Pseudomonadati</taxon>
        <taxon>Bacteroidota</taxon>
        <taxon>Bacteroidia</taxon>
        <taxon>Bacteroidales</taxon>
        <taxon>Rikenellaceae</taxon>
        <taxon>Alistipes</taxon>
    </lineage>
</organism>
<dbReference type="PANTHER" id="PTHR10357">
    <property type="entry name" value="ALPHA-AMYLASE FAMILY MEMBER"/>
    <property type="match status" value="1"/>
</dbReference>
<keyword evidence="2" id="KW-0378">Hydrolase</keyword>
<keyword evidence="3" id="KW-0326">Glycosidase</keyword>
<dbReference type="Pfam" id="PF00128">
    <property type="entry name" value="Alpha-amylase"/>
    <property type="match status" value="1"/>
</dbReference>